<proteinExistence type="predicted"/>
<keyword evidence="3" id="KW-0472">Membrane</keyword>
<evidence type="ECO:0000256" key="2">
    <source>
        <dbReference type="SAM" id="Coils"/>
    </source>
</evidence>
<comment type="caution">
    <text evidence="6">The sequence shown here is derived from an EMBL/GenBank/DDBJ whole genome shotgun (WGS) entry which is preliminary data.</text>
</comment>
<dbReference type="Gene3D" id="2.60.40.10">
    <property type="entry name" value="Immunoglobulins"/>
    <property type="match status" value="1"/>
</dbReference>
<dbReference type="InterPro" id="IPR011123">
    <property type="entry name" value="Y_Y_Y"/>
</dbReference>
<keyword evidence="7" id="KW-1185">Reference proteome</keyword>
<protein>
    <submittedName>
        <fullName evidence="6">YXYXY domain-containing protein</fullName>
    </submittedName>
</protein>
<reference evidence="6 7" key="1">
    <citation type="submission" date="2018-04" db="EMBL/GenBank/DDBJ databases">
        <title>Genomic Encyclopedia of Archaeal and Bacterial Type Strains, Phase II (KMG-II): from individual species to whole genera.</title>
        <authorList>
            <person name="Goeker M."/>
        </authorList>
    </citation>
    <scope>NUCLEOTIDE SEQUENCE [LARGE SCALE GENOMIC DNA]</scope>
    <source>
        <strain evidence="6 7">DSM 25731</strain>
    </source>
</reference>
<evidence type="ECO:0000313" key="7">
    <source>
        <dbReference type="Proteomes" id="UP000244090"/>
    </source>
</evidence>
<dbReference type="InterPro" id="IPR013783">
    <property type="entry name" value="Ig-like_fold"/>
</dbReference>
<dbReference type="Proteomes" id="UP000244090">
    <property type="component" value="Unassembled WGS sequence"/>
</dbReference>
<evidence type="ECO:0000256" key="1">
    <source>
        <dbReference type="ARBA" id="ARBA00022553"/>
    </source>
</evidence>
<feature type="signal peptide" evidence="4">
    <location>
        <begin position="1"/>
        <end position="18"/>
    </location>
</feature>
<dbReference type="AlphaFoldDB" id="A0A2T6BZS1"/>
<dbReference type="RefSeq" id="WP_108114782.1">
    <property type="nucleotide sequence ID" value="NZ_QBKT01000004.1"/>
</dbReference>
<dbReference type="Gene3D" id="2.130.10.10">
    <property type="entry name" value="YVTN repeat-like/Quinoprotein amine dehydrogenase"/>
    <property type="match status" value="1"/>
</dbReference>
<dbReference type="Pfam" id="PF07495">
    <property type="entry name" value="Y_Y_Y"/>
    <property type="match status" value="1"/>
</dbReference>
<dbReference type="InterPro" id="IPR016032">
    <property type="entry name" value="Sig_transdc_resp-reg_C-effctor"/>
</dbReference>
<feature type="domain" description="Two component regulator three Y" evidence="5">
    <location>
        <begin position="668"/>
        <end position="725"/>
    </location>
</feature>
<dbReference type="PANTHER" id="PTHR43547:SF2">
    <property type="entry name" value="HYBRID SIGNAL TRANSDUCTION HISTIDINE KINASE C"/>
    <property type="match status" value="1"/>
</dbReference>
<sequence length="933" mass="107351">MRTLVKALLVLFISCSFAQELPPIIKYTPKTYNAGNQNWMISQSDDAYMYVANNQGLLEFNGAQWKLYKSPNETIMRSVKVIGNRVYTGCYMNFGYWERNAAGTLEYTSLSDVLQVDMKEDEQFWQIIQLDKWVLFQSLDRIYTYHTEDNSLKVINATNTITKLYKIQDELLFQVLGEGLYSIENGEKVLVTNDAILQNSRVVGIFPKNNQKIIITRDSGWFTLDKNELTALQLPYHADTTQKSIYTSMQLADGSFVLGTIAKGIFLISPEGTLRYHIDQEKGLSDNTALSLFEDVEGNLWVGLDDGINCINTKEPFKYYADQTGRLGTIYASIIHEDYVYLGTNQGLFYKSVNSTNDFEFIAGTKGQVWCLRIIDGELFCGHDTGTFLIKGNTQKQIGTIQGTWDIKKIPGVNNKIIQGNYDGLYILSRQNDTWQLDYKLKGFDISSKHFEWATPTKILVNHEYKGVYELTLDENYQEVVSFTKNTDIEKSANTSLVTFDGNIYQANKNGIFNYDIASGSFQKNAALSAIFENDAYTSGKLVVDDVGYLWAFTNNYINYVTKEKINGDFKIQRIAIPQSLRNEMKGYENISHIKGKTYLLGTSNGYITIDLGEIASKKYEIHINSVSNRTLTGAERQIALQAEDQEFNANENYLAFSYSIPAYNKYEVAEYSYQLEGLYNKWSDWSTQSQISYENLPHGSYKFKVKARINNEVTENTATYSFTINHPWYLSNVAIAIYAILTILLFAAINSFYKRYYKKQRERLLEKKTRELALKELEAQKEIVELKNTQLNSDIEAKNRELAIATMNMIKKNETLNNIKQELQKQKTEQQDVKPVIRLIDKNINNAEDWKFFEEAFNHADKDFFKKVKELHPQLTANDLRLCAYLRLNLSSKEIAPLLNISVRSVEIKRYRLRKKISLAREINLNDYFLNL</sequence>
<accession>A0A2T6BZS1</accession>
<evidence type="ECO:0000259" key="5">
    <source>
        <dbReference type="Pfam" id="PF07495"/>
    </source>
</evidence>
<organism evidence="6 7">
    <name type="scientific">Kordia periserrulae</name>
    <dbReference type="NCBI Taxonomy" id="701523"/>
    <lineage>
        <taxon>Bacteria</taxon>
        <taxon>Pseudomonadati</taxon>
        <taxon>Bacteroidota</taxon>
        <taxon>Flavobacteriia</taxon>
        <taxon>Flavobacteriales</taxon>
        <taxon>Flavobacteriaceae</taxon>
        <taxon>Kordia</taxon>
    </lineage>
</organism>
<dbReference type="GO" id="GO:0003677">
    <property type="term" value="F:DNA binding"/>
    <property type="evidence" value="ECO:0007669"/>
    <property type="project" value="InterPro"/>
</dbReference>
<feature type="chain" id="PRO_5015736576" evidence="4">
    <location>
        <begin position="19"/>
        <end position="933"/>
    </location>
</feature>
<dbReference type="EMBL" id="QBKT01000004">
    <property type="protein sequence ID" value="PTX61556.1"/>
    <property type="molecule type" value="Genomic_DNA"/>
</dbReference>
<dbReference type="OrthoDB" id="1090267at2"/>
<feature type="transmembrane region" description="Helical" evidence="3">
    <location>
        <begin position="729"/>
        <end position="754"/>
    </location>
</feature>
<dbReference type="GO" id="GO:0006355">
    <property type="term" value="P:regulation of DNA-templated transcription"/>
    <property type="evidence" value="ECO:0007669"/>
    <property type="project" value="InterPro"/>
</dbReference>
<keyword evidence="3" id="KW-1133">Transmembrane helix</keyword>
<keyword evidence="2" id="KW-0175">Coiled coil</keyword>
<gene>
    <name evidence="6" type="ORF">C8N46_104199</name>
</gene>
<evidence type="ECO:0000256" key="3">
    <source>
        <dbReference type="SAM" id="Phobius"/>
    </source>
</evidence>
<keyword evidence="4" id="KW-0732">Signal</keyword>
<keyword evidence="3" id="KW-0812">Transmembrane</keyword>
<feature type="coiled-coil region" evidence="2">
    <location>
        <begin position="768"/>
        <end position="834"/>
    </location>
</feature>
<evidence type="ECO:0000256" key="4">
    <source>
        <dbReference type="SAM" id="SignalP"/>
    </source>
</evidence>
<dbReference type="PANTHER" id="PTHR43547">
    <property type="entry name" value="TWO-COMPONENT HISTIDINE KINASE"/>
    <property type="match status" value="1"/>
</dbReference>
<evidence type="ECO:0000313" key="6">
    <source>
        <dbReference type="EMBL" id="PTX61556.1"/>
    </source>
</evidence>
<keyword evidence="1" id="KW-0597">Phosphoprotein</keyword>
<name>A0A2T6BZS1_9FLAO</name>
<dbReference type="GO" id="GO:0000155">
    <property type="term" value="F:phosphorelay sensor kinase activity"/>
    <property type="evidence" value="ECO:0007669"/>
    <property type="project" value="TreeGrafter"/>
</dbReference>
<dbReference type="InterPro" id="IPR015943">
    <property type="entry name" value="WD40/YVTN_repeat-like_dom_sf"/>
</dbReference>
<dbReference type="SUPFAM" id="SSF46894">
    <property type="entry name" value="C-terminal effector domain of the bipartite response regulators"/>
    <property type="match status" value="1"/>
</dbReference>